<comment type="caution">
    <text evidence="3">The sequence shown here is derived from an EMBL/GenBank/DDBJ whole genome shotgun (WGS) entry which is preliminary data.</text>
</comment>
<dbReference type="Pfam" id="PF13867">
    <property type="entry name" value="SAP30_Sin3_bdg"/>
    <property type="match status" value="1"/>
</dbReference>
<dbReference type="Gene3D" id="6.10.160.20">
    <property type="match status" value="1"/>
</dbReference>
<reference evidence="3 4" key="1">
    <citation type="journal article" date="2018" name="BMC Genomics">
        <title>Comparative genome analyses reveal sequence features reflecting distinct modes of host-adaptation between dicot and monocot powdery mildew.</title>
        <authorList>
            <person name="Wu Y."/>
            <person name="Ma X."/>
            <person name="Pan Z."/>
            <person name="Kale S.D."/>
            <person name="Song Y."/>
            <person name="King H."/>
            <person name="Zhang Q."/>
            <person name="Presley C."/>
            <person name="Deng X."/>
            <person name="Wei C.I."/>
            <person name="Xiao S."/>
        </authorList>
    </citation>
    <scope>NUCLEOTIDE SEQUENCE [LARGE SCALE GENOMIC DNA]</scope>
    <source>
        <strain evidence="3">UCSC1</strain>
    </source>
</reference>
<dbReference type="OrthoDB" id="510958at2759"/>
<feature type="domain" description="Histone deacetylase complex subunit SAP30 Sin3 binding" evidence="2">
    <location>
        <begin position="115"/>
        <end position="146"/>
    </location>
</feature>
<name>A0A420IK36_9PEZI</name>
<dbReference type="InterPro" id="IPR025718">
    <property type="entry name" value="SAP30_Sin3-bd"/>
</dbReference>
<evidence type="ECO:0000256" key="1">
    <source>
        <dbReference type="SAM" id="MobiDB-lite"/>
    </source>
</evidence>
<proteinExistence type="predicted"/>
<dbReference type="Proteomes" id="UP000285405">
    <property type="component" value="Unassembled WGS sequence"/>
</dbReference>
<evidence type="ECO:0000259" key="2">
    <source>
        <dbReference type="Pfam" id="PF13867"/>
    </source>
</evidence>
<organism evidence="3 4">
    <name type="scientific">Golovinomyces cichoracearum</name>
    <dbReference type="NCBI Taxonomy" id="62708"/>
    <lineage>
        <taxon>Eukaryota</taxon>
        <taxon>Fungi</taxon>
        <taxon>Dikarya</taxon>
        <taxon>Ascomycota</taxon>
        <taxon>Pezizomycotina</taxon>
        <taxon>Leotiomycetes</taxon>
        <taxon>Erysiphales</taxon>
        <taxon>Erysiphaceae</taxon>
        <taxon>Golovinomyces</taxon>
    </lineage>
</organism>
<evidence type="ECO:0000313" key="3">
    <source>
        <dbReference type="EMBL" id="RKF74920.1"/>
    </source>
</evidence>
<dbReference type="AlphaFoldDB" id="A0A420IK36"/>
<feature type="region of interest" description="Disordered" evidence="1">
    <location>
        <begin position="1"/>
        <end position="21"/>
    </location>
</feature>
<accession>A0A420IK36</accession>
<gene>
    <name evidence="3" type="ORF">GcC1_082031</name>
</gene>
<sequence length="163" mass="18367">MGYQGDLRSRPKSMKEKSAINNIPTLNCKSRRAAGQALQDVVTAGSGTTSSSDGGDLDSLQWSTFDSSVLHAYRYDYRLDTPAAFSKSYNQMTLSQSPIGKMSPTMAGKRDHRRQSKDQLAAAVRKHFKCMDIVENDVVVEFLYKVHYQDKNFRMRFGPQQSQ</sequence>
<protein>
    <recommendedName>
        <fullName evidence="2">Histone deacetylase complex subunit SAP30 Sin3 binding domain-containing protein</fullName>
    </recommendedName>
</protein>
<feature type="compositionally biased region" description="Basic and acidic residues" evidence="1">
    <location>
        <begin position="7"/>
        <end position="18"/>
    </location>
</feature>
<dbReference type="InterPro" id="IPR038291">
    <property type="entry name" value="SAP30_C_sf"/>
</dbReference>
<dbReference type="EMBL" id="MCBR01008220">
    <property type="protein sequence ID" value="RKF74920.1"/>
    <property type="molecule type" value="Genomic_DNA"/>
</dbReference>
<evidence type="ECO:0000313" key="4">
    <source>
        <dbReference type="Proteomes" id="UP000285405"/>
    </source>
</evidence>